<name>A0AAF3FJN8_9BILA</name>
<keyword evidence="2" id="KW-1185">Reference proteome</keyword>
<dbReference type="Gene3D" id="3.90.550.10">
    <property type="entry name" value="Spore Coat Polysaccharide Biosynthesis Protein SpsA, Chain A"/>
    <property type="match status" value="1"/>
</dbReference>
<dbReference type="Pfam" id="PF00535">
    <property type="entry name" value="Glycos_transf_2"/>
    <property type="match status" value="1"/>
</dbReference>
<evidence type="ECO:0000313" key="3">
    <source>
        <dbReference type="WBParaSite" id="MBELARI_LOCUS7326"/>
    </source>
</evidence>
<evidence type="ECO:0000313" key="2">
    <source>
        <dbReference type="Proteomes" id="UP000887575"/>
    </source>
</evidence>
<dbReference type="Proteomes" id="UP000887575">
    <property type="component" value="Unassembled WGS sequence"/>
</dbReference>
<dbReference type="InterPro" id="IPR001173">
    <property type="entry name" value="Glyco_trans_2-like"/>
</dbReference>
<dbReference type="AlphaFoldDB" id="A0AAF3FJN8"/>
<proteinExistence type="predicted"/>
<sequence length="323" mass="37006">MESTLFSCIVPVRNGMPFLDVCLESLLSQDFPSTSYEVSLYDDGSTDDTPERICFWEKRFNEKKIRFVSGSGAKSGGVGFAKNAAVRQTSGRFLCFCDADDVSNRQRLQRLHEKIEKNDNKTADRLFLGSCFTRMPADSTSRFARWANSLKNEDLSVQIYTSHGSTLIAPTWCVSRAIFDRIGGFNDEHAKGFPEDLDFFYRALDFGVKLVKIDEPLVEYRYHPDCATFWRKQGKRFFKSLSTKNKSKVAAFYDVDERKVQHGKYEEYDEINRRVVATIPVMHIKEATPPIIICVKLDLTGGDLENFIAEKHWIEGVDYVHFS</sequence>
<accession>A0AAF3FJN8</accession>
<organism evidence="2 3">
    <name type="scientific">Mesorhabditis belari</name>
    <dbReference type="NCBI Taxonomy" id="2138241"/>
    <lineage>
        <taxon>Eukaryota</taxon>
        <taxon>Metazoa</taxon>
        <taxon>Ecdysozoa</taxon>
        <taxon>Nematoda</taxon>
        <taxon>Chromadorea</taxon>
        <taxon>Rhabditida</taxon>
        <taxon>Rhabditina</taxon>
        <taxon>Rhabditomorpha</taxon>
        <taxon>Rhabditoidea</taxon>
        <taxon>Rhabditidae</taxon>
        <taxon>Mesorhabditinae</taxon>
        <taxon>Mesorhabditis</taxon>
    </lineage>
</organism>
<dbReference type="PANTHER" id="PTHR22916:SF3">
    <property type="entry name" value="UDP-GLCNAC:BETAGAL BETA-1,3-N-ACETYLGLUCOSAMINYLTRANSFERASE-LIKE PROTEIN 1"/>
    <property type="match status" value="1"/>
</dbReference>
<dbReference type="SUPFAM" id="SSF53448">
    <property type="entry name" value="Nucleotide-diphospho-sugar transferases"/>
    <property type="match status" value="1"/>
</dbReference>
<feature type="domain" description="Glycosyltransferase 2-like" evidence="1">
    <location>
        <begin position="7"/>
        <end position="121"/>
    </location>
</feature>
<dbReference type="GO" id="GO:0016758">
    <property type="term" value="F:hexosyltransferase activity"/>
    <property type="evidence" value="ECO:0007669"/>
    <property type="project" value="UniProtKB-ARBA"/>
</dbReference>
<dbReference type="WBParaSite" id="MBELARI_LOCUS7326">
    <property type="protein sequence ID" value="MBELARI_LOCUS7326"/>
    <property type="gene ID" value="MBELARI_LOCUS7326"/>
</dbReference>
<reference evidence="3" key="1">
    <citation type="submission" date="2024-02" db="UniProtKB">
        <authorList>
            <consortium name="WormBaseParasite"/>
        </authorList>
    </citation>
    <scope>IDENTIFICATION</scope>
</reference>
<dbReference type="InterPro" id="IPR029044">
    <property type="entry name" value="Nucleotide-diphossugar_trans"/>
</dbReference>
<evidence type="ECO:0000259" key="1">
    <source>
        <dbReference type="Pfam" id="PF00535"/>
    </source>
</evidence>
<protein>
    <recommendedName>
        <fullName evidence="1">Glycosyltransferase 2-like domain-containing protein</fullName>
    </recommendedName>
</protein>
<dbReference type="PANTHER" id="PTHR22916">
    <property type="entry name" value="GLYCOSYLTRANSFERASE"/>
    <property type="match status" value="1"/>
</dbReference>